<sequence>LNGAITLGTLDGANVEIANAAGRENEIIFGMLTQEVESLKRVGYHPSSFITGDDIANEVLNFLERGWNGENFHEVTSNLFTSDPYMVMADFRDYRRAQNDLQRLYADREGWARMSLKNIANSGIFSADRAVLEYARDIWHAPTVK</sequence>
<comment type="similarity">
    <text evidence="1 2">Belongs to the glycogen phosphorylase family.</text>
</comment>
<protein>
    <recommendedName>
        <fullName evidence="2">Alpha-1,4 glucan phosphorylase</fullName>
        <ecNumber evidence="2">2.4.1.1</ecNumber>
    </recommendedName>
</protein>
<dbReference type="EMBL" id="DWXX01000177">
    <property type="protein sequence ID" value="HJB59822.1"/>
    <property type="molecule type" value="Genomic_DNA"/>
</dbReference>
<keyword evidence="2" id="KW-0119">Carbohydrate metabolism</keyword>
<dbReference type="GO" id="GO:0005980">
    <property type="term" value="P:glycogen catabolic process"/>
    <property type="evidence" value="ECO:0007669"/>
    <property type="project" value="TreeGrafter"/>
</dbReference>
<dbReference type="GO" id="GO:0008184">
    <property type="term" value="F:glycogen phosphorylase activity"/>
    <property type="evidence" value="ECO:0007669"/>
    <property type="project" value="InterPro"/>
</dbReference>
<keyword evidence="2" id="KW-0663">Pyridoxal phosphate</keyword>
<evidence type="ECO:0000313" key="4">
    <source>
        <dbReference type="Proteomes" id="UP000824211"/>
    </source>
</evidence>
<dbReference type="PANTHER" id="PTHR11468">
    <property type="entry name" value="GLYCOGEN PHOSPHORYLASE"/>
    <property type="match status" value="1"/>
</dbReference>
<dbReference type="AlphaFoldDB" id="A0A9D2MFL5"/>
<name>A0A9D2MFL5_9FIRM</name>
<evidence type="ECO:0000256" key="1">
    <source>
        <dbReference type="ARBA" id="ARBA00006047"/>
    </source>
</evidence>
<comment type="cofactor">
    <cofactor evidence="2">
        <name>pyridoxal 5'-phosphate</name>
        <dbReference type="ChEBI" id="CHEBI:597326"/>
    </cofactor>
</comment>
<dbReference type="Pfam" id="PF00343">
    <property type="entry name" value="Phosphorylase"/>
    <property type="match status" value="1"/>
</dbReference>
<evidence type="ECO:0000313" key="3">
    <source>
        <dbReference type="EMBL" id="HJB59822.1"/>
    </source>
</evidence>
<dbReference type="SUPFAM" id="SSF53756">
    <property type="entry name" value="UDP-Glycosyltransferase/glycogen phosphorylase"/>
    <property type="match status" value="1"/>
</dbReference>
<dbReference type="Proteomes" id="UP000824211">
    <property type="component" value="Unassembled WGS sequence"/>
</dbReference>
<dbReference type="GO" id="GO:0030170">
    <property type="term" value="F:pyridoxal phosphate binding"/>
    <property type="evidence" value="ECO:0007669"/>
    <property type="project" value="TreeGrafter"/>
</dbReference>
<dbReference type="GO" id="GO:0005737">
    <property type="term" value="C:cytoplasm"/>
    <property type="evidence" value="ECO:0007669"/>
    <property type="project" value="TreeGrafter"/>
</dbReference>
<accession>A0A9D2MFL5</accession>
<comment type="function">
    <text evidence="2">Allosteric enzyme that catalyzes the rate-limiting step in glycogen catabolism, the phosphorolytic cleavage of glycogen to produce glucose-1-phosphate, and plays a central role in maintaining cellular and organismal glucose homeostasis.</text>
</comment>
<keyword evidence="2" id="KW-0808">Transferase</keyword>
<comment type="caution">
    <text evidence="3">The sequence shown here is derived from an EMBL/GenBank/DDBJ whole genome shotgun (WGS) entry which is preliminary data.</text>
</comment>
<reference evidence="3" key="1">
    <citation type="journal article" date="2021" name="PeerJ">
        <title>Extensive microbial diversity within the chicken gut microbiome revealed by metagenomics and culture.</title>
        <authorList>
            <person name="Gilroy R."/>
            <person name="Ravi A."/>
            <person name="Getino M."/>
            <person name="Pursley I."/>
            <person name="Horton D.L."/>
            <person name="Alikhan N.F."/>
            <person name="Baker D."/>
            <person name="Gharbi K."/>
            <person name="Hall N."/>
            <person name="Watson M."/>
            <person name="Adriaenssens E.M."/>
            <person name="Foster-Nyarko E."/>
            <person name="Jarju S."/>
            <person name="Secka A."/>
            <person name="Antonio M."/>
            <person name="Oren A."/>
            <person name="Chaudhuri R.R."/>
            <person name="La Ragione R."/>
            <person name="Hildebrand F."/>
            <person name="Pallen M.J."/>
        </authorList>
    </citation>
    <scope>NUCLEOTIDE SEQUENCE</scope>
    <source>
        <strain evidence="3">ChiHjej9B8-13557</strain>
    </source>
</reference>
<dbReference type="EC" id="2.4.1.1" evidence="2"/>
<feature type="non-terminal residue" evidence="3">
    <location>
        <position position="1"/>
    </location>
</feature>
<comment type="catalytic activity">
    <reaction evidence="2">
        <text>[(1-&gt;4)-alpha-D-glucosyl](n) + phosphate = [(1-&gt;4)-alpha-D-glucosyl](n-1) + alpha-D-glucose 1-phosphate</text>
        <dbReference type="Rhea" id="RHEA:41732"/>
        <dbReference type="Rhea" id="RHEA-COMP:9584"/>
        <dbReference type="Rhea" id="RHEA-COMP:9586"/>
        <dbReference type="ChEBI" id="CHEBI:15444"/>
        <dbReference type="ChEBI" id="CHEBI:43474"/>
        <dbReference type="ChEBI" id="CHEBI:58601"/>
        <dbReference type="EC" id="2.4.1.1"/>
    </reaction>
</comment>
<evidence type="ECO:0000256" key="2">
    <source>
        <dbReference type="RuleBase" id="RU000587"/>
    </source>
</evidence>
<gene>
    <name evidence="3" type="ORF">H9771_09265</name>
</gene>
<dbReference type="PANTHER" id="PTHR11468:SF3">
    <property type="entry name" value="GLYCOGEN PHOSPHORYLASE, LIVER FORM"/>
    <property type="match status" value="1"/>
</dbReference>
<organism evidence="3 4">
    <name type="scientific">Candidatus Faecalibacterium faecipullorum</name>
    <dbReference type="NCBI Taxonomy" id="2838578"/>
    <lineage>
        <taxon>Bacteria</taxon>
        <taxon>Bacillati</taxon>
        <taxon>Bacillota</taxon>
        <taxon>Clostridia</taxon>
        <taxon>Eubacteriales</taxon>
        <taxon>Oscillospiraceae</taxon>
        <taxon>Faecalibacterium</taxon>
    </lineage>
</organism>
<keyword evidence="2" id="KW-0328">Glycosyltransferase</keyword>
<dbReference type="Gene3D" id="3.40.50.2000">
    <property type="entry name" value="Glycogen Phosphorylase B"/>
    <property type="match status" value="1"/>
</dbReference>
<proteinExistence type="inferred from homology"/>
<reference evidence="3" key="2">
    <citation type="submission" date="2021-04" db="EMBL/GenBank/DDBJ databases">
        <authorList>
            <person name="Gilroy R."/>
        </authorList>
    </citation>
    <scope>NUCLEOTIDE SEQUENCE</scope>
    <source>
        <strain evidence="3">ChiHjej9B8-13557</strain>
    </source>
</reference>
<dbReference type="InterPro" id="IPR000811">
    <property type="entry name" value="Glyco_trans_35"/>
</dbReference>